<evidence type="ECO:0000313" key="2">
    <source>
        <dbReference type="EMBL" id="KAF2875602.1"/>
    </source>
</evidence>
<evidence type="ECO:0000259" key="1">
    <source>
        <dbReference type="PROSITE" id="PS50181"/>
    </source>
</evidence>
<dbReference type="SUPFAM" id="SSF81383">
    <property type="entry name" value="F-box domain"/>
    <property type="match status" value="1"/>
</dbReference>
<dbReference type="CDD" id="cd09917">
    <property type="entry name" value="F-box_SF"/>
    <property type="match status" value="1"/>
</dbReference>
<organism evidence="2 3">
    <name type="scientific">Massariosphaeria phaeospora</name>
    <dbReference type="NCBI Taxonomy" id="100035"/>
    <lineage>
        <taxon>Eukaryota</taxon>
        <taxon>Fungi</taxon>
        <taxon>Dikarya</taxon>
        <taxon>Ascomycota</taxon>
        <taxon>Pezizomycotina</taxon>
        <taxon>Dothideomycetes</taxon>
        <taxon>Pleosporomycetidae</taxon>
        <taxon>Pleosporales</taxon>
        <taxon>Pleosporales incertae sedis</taxon>
        <taxon>Massariosphaeria</taxon>
    </lineage>
</organism>
<protein>
    <recommendedName>
        <fullName evidence="1">F-box domain-containing protein</fullName>
    </recommendedName>
</protein>
<accession>A0A7C8MKG8</accession>
<comment type="caution">
    <text evidence="2">The sequence shown here is derived from an EMBL/GenBank/DDBJ whole genome shotgun (WGS) entry which is preliminary data.</text>
</comment>
<dbReference type="Proteomes" id="UP000481861">
    <property type="component" value="Unassembled WGS sequence"/>
</dbReference>
<dbReference type="EMBL" id="JAADJZ010000004">
    <property type="protein sequence ID" value="KAF2875602.1"/>
    <property type="molecule type" value="Genomic_DNA"/>
</dbReference>
<dbReference type="InterPro" id="IPR036047">
    <property type="entry name" value="F-box-like_dom_sf"/>
</dbReference>
<dbReference type="OrthoDB" id="5279008at2759"/>
<dbReference type="SMART" id="SM00256">
    <property type="entry name" value="FBOX"/>
    <property type="match status" value="1"/>
</dbReference>
<dbReference type="AlphaFoldDB" id="A0A7C8MKG8"/>
<dbReference type="InterPro" id="IPR001810">
    <property type="entry name" value="F-box_dom"/>
</dbReference>
<proteinExistence type="predicted"/>
<dbReference type="PROSITE" id="PS50181">
    <property type="entry name" value="FBOX"/>
    <property type="match status" value="1"/>
</dbReference>
<reference evidence="2 3" key="1">
    <citation type="submission" date="2020-01" db="EMBL/GenBank/DDBJ databases">
        <authorList>
            <consortium name="DOE Joint Genome Institute"/>
            <person name="Haridas S."/>
            <person name="Albert R."/>
            <person name="Binder M."/>
            <person name="Bloem J."/>
            <person name="Labutti K."/>
            <person name="Salamov A."/>
            <person name="Andreopoulos B."/>
            <person name="Baker S.E."/>
            <person name="Barry K."/>
            <person name="Bills G."/>
            <person name="Bluhm B.H."/>
            <person name="Cannon C."/>
            <person name="Castanera R."/>
            <person name="Culley D.E."/>
            <person name="Daum C."/>
            <person name="Ezra D."/>
            <person name="Gonzalez J.B."/>
            <person name="Henrissat B."/>
            <person name="Kuo A."/>
            <person name="Liang C."/>
            <person name="Lipzen A."/>
            <person name="Lutzoni F."/>
            <person name="Magnuson J."/>
            <person name="Mondo S."/>
            <person name="Nolan M."/>
            <person name="Ohm R."/>
            <person name="Pangilinan J."/>
            <person name="Park H.-J.H."/>
            <person name="Ramirez L."/>
            <person name="Alfaro M."/>
            <person name="Sun H."/>
            <person name="Tritt A."/>
            <person name="Yoshinaga Y."/>
            <person name="Zwiers L.-H.L."/>
            <person name="Turgeon B.G."/>
            <person name="Goodwin S.B."/>
            <person name="Spatafora J.W."/>
            <person name="Crous P.W."/>
            <person name="Grigoriev I.V."/>
        </authorList>
    </citation>
    <scope>NUCLEOTIDE SEQUENCE [LARGE SCALE GENOMIC DNA]</scope>
    <source>
        <strain evidence="2 3">CBS 611.86</strain>
    </source>
</reference>
<name>A0A7C8MKG8_9PLEO</name>
<evidence type="ECO:0000313" key="3">
    <source>
        <dbReference type="Proteomes" id="UP000481861"/>
    </source>
</evidence>
<dbReference type="Gene3D" id="3.80.10.10">
    <property type="entry name" value="Ribonuclease Inhibitor"/>
    <property type="match status" value="1"/>
</dbReference>
<keyword evidence="3" id="KW-1185">Reference proteome</keyword>
<dbReference type="InterPro" id="IPR032675">
    <property type="entry name" value="LRR_dom_sf"/>
</dbReference>
<feature type="domain" description="F-box" evidence="1">
    <location>
        <begin position="2"/>
        <end position="51"/>
    </location>
</feature>
<gene>
    <name evidence="2" type="ORF">BDV95DRAFT_591074</name>
</gene>
<sequence>MASHLERLPLELLDLITSYLPALEYCHLRLVSKQLHTNSLRAFIKRYFATIRTTLCWPSICHLAELSTIECYAKEIKLLDVRIHNWSDRKTMTIARRRGPEKVGCSDANKFNGSYQDLVEESQAPEDVDAVETLAQALKGFPNLHAIRIYTHAQYLGLLRCAKRSHYSTECFMLLLDALVESKTKLQELSMLDGKDMTSSTYSSMGKYQAFCLPSPRLPIMHETFVNLRSLSLCIDTTNVSITNAVWENGICKFIYAATSLESLSLELDGYRIESPHSSSIISSMAAEGRLARLQRFELASSMVDGPSLQRFLQQHLRTLRCLALVSVNADDSTWPTTLAFIRDTLEIEQLYITTIHFFRPEIRIDSAGRVESPLIKEVLTSAIDQYKKDLKLLGP</sequence>
<dbReference type="Pfam" id="PF00646">
    <property type="entry name" value="F-box"/>
    <property type="match status" value="1"/>
</dbReference>